<dbReference type="Proteomes" id="UP001418222">
    <property type="component" value="Unassembled WGS sequence"/>
</dbReference>
<dbReference type="Pfam" id="PF03004">
    <property type="entry name" value="Transposase_24"/>
    <property type="match status" value="1"/>
</dbReference>
<name>A0AAP0BQ48_9ASPA</name>
<keyword evidence="3" id="KW-1185">Reference proteome</keyword>
<proteinExistence type="predicted"/>
<feature type="coiled-coil region" evidence="1">
    <location>
        <begin position="406"/>
        <end position="440"/>
    </location>
</feature>
<comment type="caution">
    <text evidence="2">The sequence shown here is derived from an EMBL/GenBank/DDBJ whole genome shotgun (WGS) entry which is preliminary data.</text>
</comment>
<sequence length="466" mass="54749">MKKTTIIDDSPLHASSARKYPFDWRTNPSTLHPRSTATRIRSLARSFTQQDCEASNKHQTKESETPLFLHLDRGLTNKNPHAYTETAVERVSIETEAYHVPGNPTNLELDADNDLYVTKKRTRGPTVGHEWTKRRQNNLERVDVQLPVELQRLVGYRAQELITKCGRYVRLHAPLNVEKWSEISTDIIDKLINIIYAEFNLPNESHVRGDLISSLRRHYNIWRFHLYNDYYLEWSTDLQRRANCPKDIDPAHWNWIIRYWGSTRFKRSNGINKQNKSQQKMKSHVESKSIARTIYEMRGAPQEQDELPLYVRLWEKTHKGKHNEWQDEATEEIYKKLLELHDTQIKEKGEDKLTLEEAYTTILGHHSGYILGMGSGPRPSEHARTNVQQLQAEIRAELEVGMSSRIQEMEDRMTQRMSHIQEMEDRMTQRMSHIQEMEDRMTQIVESKILALLKQRQPGDEVESTN</sequence>
<accession>A0AAP0BQ48</accession>
<evidence type="ECO:0000256" key="1">
    <source>
        <dbReference type="SAM" id="Coils"/>
    </source>
</evidence>
<gene>
    <name evidence="2" type="ORF">KSP39_PZI007369</name>
</gene>
<evidence type="ECO:0000313" key="2">
    <source>
        <dbReference type="EMBL" id="KAK8946415.1"/>
    </source>
</evidence>
<reference evidence="2 3" key="1">
    <citation type="journal article" date="2022" name="Nat. Plants">
        <title>Genomes of leafy and leafless Platanthera orchids illuminate the evolution of mycoheterotrophy.</title>
        <authorList>
            <person name="Li M.H."/>
            <person name="Liu K.W."/>
            <person name="Li Z."/>
            <person name="Lu H.C."/>
            <person name="Ye Q.L."/>
            <person name="Zhang D."/>
            <person name="Wang J.Y."/>
            <person name="Li Y.F."/>
            <person name="Zhong Z.M."/>
            <person name="Liu X."/>
            <person name="Yu X."/>
            <person name="Liu D.K."/>
            <person name="Tu X.D."/>
            <person name="Liu B."/>
            <person name="Hao Y."/>
            <person name="Liao X.Y."/>
            <person name="Jiang Y.T."/>
            <person name="Sun W.H."/>
            <person name="Chen J."/>
            <person name="Chen Y.Q."/>
            <person name="Ai Y."/>
            <person name="Zhai J.W."/>
            <person name="Wu S.S."/>
            <person name="Zhou Z."/>
            <person name="Hsiao Y.Y."/>
            <person name="Wu W.L."/>
            <person name="Chen Y.Y."/>
            <person name="Lin Y.F."/>
            <person name="Hsu J.L."/>
            <person name="Li C.Y."/>
            <person name="Wang Z.W."/>
            <person name="Zhao X."/>
            <person name="Zhong W.Y."/>
            <person name="Ma X.K."/>
            <person name="Ma L."/>
            <person name="Huang J."/>
            <person name="Chen G.Z."/>
            <person name="Huang M.Z."/>
            <person name="Huang L."/>
            <person name="Peng D.H."/>
            <person name="Luo Y.B."/>
            <person name="Zou S.Q."/>
            <person name="Chen S.P."/>
            <person name="Lan S."/>
            <person name="Tsai W.C."/>
            <person name="Van de Peer Y."/>
            <person name="Liu Z.J."/>
        </authorList>
    </citation>
    <scope>NUCLEOTIDE SEQUENCE [LARGE SCALE GENOMIC DNA]</scope>
    <source>
        <strain evidence="2">Lor287</strain>
    </source>
</reference>
<dbReference type="PANTHER" id="PTHR33499:SF43">
    <property type="entry name" value="TRANSPOSASE, PTTA_EN_SPM, PLANT"/>
    <property type="match status" value="1"/>
</dbReference>
<keyword evidence="1" id="KW-0175">Coiled coil</keyword>
<evidence type="ECO:0000313" key="3">
    <source>
        <dbReference type="Proteomes" id="UP001418222"/>
    </source>
</evidence>
<dbReference type="InterPro" id="IPR004252">
    <property type="entry name" value="Probable_transposase_24"/>
</dbReference>
<dbReference type="PANTHER" id="PTHR33499">
    <property type="entry name" value="OS12G0282400 PROTEIN-RELATED"/>
    <property type="match status" value="1"/>
</dbReference>
<dbReference type="EMBL" id="JBBWWQ010000005">
    <property type="protein sequence ID" value="KAK8946415.1"/>
    <property type="molecule type" value="Genomic_DNA"/>
</dbReference>
<dbReference type="AlphaFoldDB" id="A0AAP0BQ48"/>
<protein>
    <submittedName>
        <fullName evidence="2">Uncharacterized protein</fullName>
    </submittedName>
</protein>
<organism evidence="2 3">
    <name type="scientific">Platanthera zijinensis</name>
    <dbReference type="NCBI Taxonomy" id="2320716"/>
    <lineage>
        <taxon>Eukaryota</taxon>
        <taxon>Viridiplantae</taxon>
        <taxon>Streptophyta</taxon>
        <taxon>Embryophyta</taxon>
        <taxon>Tracheophyta</taxon>
        <taxon>Spermatophyta</taxon>
        <taxon>Magnoliopsida</taxon>
        <taxon>Liliopsida</taxon>
        <taxon>Asparagales</taxon>
        <taxon>Orchidaceae</taxon>
        <taxon>Orchidoideae</taxon>
        <taxon>Orchideae</taxon>
        <taxon>Orchidinae</taxon>
        <taxon>Platanthera</taxon>
    </lineage>
</organism>